<dbReference type="AlphaFoldDB" id="A0A1D2K9E6"/>
<evidence type="ECO:0000313" key="3">
    <source>
        <dbReference type="Proteomes" id="UP000243591"/>
    </source>
</evidence>
<keyword evidence="3" id="KW-1185">Reference proteome</keyword>
<dbReference type="RefSeq" id="WP_069135255.1">
    <property type="nucleotide sequence ID" value="NZ_CP023483.1"/>
</dbReference>
<dbReference type="Proteomes" id="UP000243591">
    <property type="component" value="Chromosome"/>
</dbReference>
<dbReference type="EMBL" id="CP023483">
    <property type="protein sequence ID" value="ATF25353.1"/>
    <property type="molecule type" value="Genomic_DNA"/>
</dbReference>
<feature type="compositionally biased region" description="Low complexity" evidence="1">
    <location>
        <begin position="129"/>
        <end position="145"/>
    </location>
</feature>
<reference evidence="2 3" key="1">
    <citation type="submission" date="2017-09" db="EMBL/GenBank/DDBJ databases">
        <title>Complete Genome Sequences of Two Strains of the Meat Spoilage Bacterium Brochothrix thermosphacta Isolated from Ground Chicken.</title>
        <authorList>
            <person name="Paoli G.C."/>
            <person name="Wijey C."/>
            <person name="Chen C.-Y."/>
            <person name="Nguyen L."/>
            <person name="Yan X."/>
            <person name="Irwin P.L."/>
        </authorList>
    </citation>
    <scope>NUCLEOTIDE SEQUENCE [LARGE SCALE GENOMIC DNA]</scope>
    <source>
        <strain evidence="2 3">BI</strain>
    </source>
</reference>
<organism evidence="2 3">
    <name type="scientific">Brochothrix thermosphacta</name>
    <name type="common">Microbacterium thermosphactum</name>
    <dbReference type="NCBI Taxonomy" id="2756"/>
    <lineage>
        <taxon>Bacteria</taxon>
        <taxon>Bacillati</taxon>
        <taxon>Bacillota</taxon>
        <taxon>Bacilli</taxon>
        <taxon>Bacillales</taxon>
        <taxon>Listeriaceae</taxon>
        <taxon>Brochothrix</taxon>
    </lineage>
</organism>
<sequence length="154" mass="17051">MTTKQSKGKQPNTKQPKAKQSTEPNTPNVKPNTNYPYINNLIDLQKEKSLDAIVSMIDSIFSAYSVRADEAATILAVTMRGVATTPHNIQLTQTFIEEQTGVSKHVDDITMADIALLQEELVKLYFSKPAQAEPTDTPQPQQPNQSNHKQSNAN</sequence>
<accession>A0A1D2K9E6</accession>
<evidence type="ECO:0000313" key="2">
    <source>
        <dbReference type="EMBL" id="ATF25353.1"/>
    </source>
</evidence>
<protein>
    <submittedName>
        <fullName evidence="2">Uncharacterized protein</fullName>
    </submittedName>
</protein>
<name>A0A1D2K9E6_BROTH</name>
<proteinExistence type="predicted"/>
<evidence type="ECO:0000256" key="1">
    <source>
        <dbReference type="SAM" id="MobiDB-lite"/>
    </source>
</evidence>
<dbReference type="KEGG" id="bths:CNY62_02495"/>
<feature type="region of interest" description="Disordered" evidence="1">
    <location>
        <begin position="128"/>
        <end position="154"/>
    </location>
</feature>
<feature type="region of interest" description="Disordered" evidence="1">
    <location>
        <begin position="1"/>
        <end position="35"/>
    </location>
</feature>
<gene>
    <name evidence="2" type="ORF">CNY62_02495</name>
</gene>